<dbReference type="EMBL" id="AP022598">
    <property type="protein sequence ID" value="BBY75615.1"/>
    <property type="molecule type" value="Genomic_DNA"/>
</dbReference>
<dbReference type="GO" id="GO:0003677">
    <property type="term" value="F:DNA binding"/>
    <property type="evidence" value="ECO:0007669"/>
    <property type="project" value="UniProtKB-KW"/>
</dbReference>
<dbReference type="InterPro" id="IPR008920">
    <property type="entry name" value="TF_FadR/GntR_C"/>
</dbReference>
<gene>
    <name evidence="5" type="ORF">MPRF_25140</name>
</gene>
<dbReference type="SMART" id="SM00895">
    <property type="entry name" value="FCD"/>
    <property type="match status" value="1"/>
</dbReference>
<dbReference type="Pfam" id="PF07729">
    <property type="entry name" value="FCD"/>
    <property type="match status" value="1"/>
</dbReference>
<sequence>MRSHWLQLFTQVLQGMKGASPMVFDTGPLSDRDIRRMIDEQVLAAPLPPDGRIPAERNIAERLGCSRAQVRRVMAELEREGRVVREVGRGTFLAPEGGATSSGPGASFAPAAIMTASLLFEPEVVSLAALAATEEDFAELQRCLERGSAATDYESFEKWDISLHHAFAVATHNTQIVAMVDVLNSTRNNPVWGRLKRDGFTAQNRAAIEREHHEIVEALLQRDRRRAASAMTEHLRFVSSVVTGQ</sequence>
<dbReference type="Gene3D" id="1.10.10.10">
    <property type="entry name" value="Winged helix-like DNA-binding domain superfamily/Winged helix DNA-binding domain"/>
    <property type="match status" value="1"/>
</dbReference>
<dbReference type="InterPro" id="IPR036388">
    <property type="entry name" value="WH-like_DNA-bd_sf"/>
</dbReference>
<dbReference type="Gene3D" id="1.20.120.530">
    <property type="entry name" value="GntR ligand-binding domain-like"/>
    <property type="match status" value="1"/>
</dbReference>
<evidence type="ECO:0000256" key="2">
    <source>
        <dbReference type="ARBA" id="ARBA00023125"/>
    </source>
</evidence>
<dbReference type="InterPro" id="IPR036390">
    <property type="entry name" value="WH_DNA-bd_sf"/>
</dbReference>
<dbReference type="GO" id="GO:0003700">
    <property type="term" value="F:DNA-binding transcription factor activity"/>
    <property type="evidence" value="ECO:0007669"/>
    <property type="project" value="InterPro"/>
</dbReference>
<accession>A0A7I7U3K2</accession>
<protein>
    <submittedName>
        <fullName evidence="5">Transcriptional regulator</fullName>
    </submittedName>
</protein>
<feature type="domain" description="HTH gntR-type" evidence="4">
    <location>
        <begin position="28"/>
        <end position="96"/>
    </location>
</feature>
<name>A0A7I7U3K2_MYCPF</name>
<evidence type="ECO:0000259" key="4">
    <source>
        <dbReference type="PROSITE" id="PS50949"/>
    </source>
</evidence>
<evidence type="ECO:0000313" key="5">
    <source>
        <dbReference type="EMBL" id="BBY75615.1"/>
    </source>
</evidence>
<dbReference type="SMART" id="SM00345">
    <property type="entry name" value="HTH_GNTR"/>
    <property type="match status" value="1"/>
</dbReference>
<keyword evidence="1" id="KW-0805">Transcription regulation</keyword>
<evidence type="ECO:0000313" key="6">
    <source>
        <dbReference type="Proteomes" id="UP000466554"/>
    </source>
</evidence>
<keyword evidence="3" id="KW-0804">Transcription</keyword>
<keyword evidence="2" id="KW-0238">DNA-binding</keyword>
<dbReference type="PANTHER" id="PTHR43537:SF5">
    <property type="entry name" value="UXU OPERON TRANSCRIPTIONAL REGULATOR"/>
    <property type="match status" value="1"/>
</dbReference>
<dbReference type="InterPro" id="IPR000524">
    <property type="entry name" value="Tscrpt_reg_HTH_GntR"/>
</dbReference>
<dbReference type="PANTHER" id="PTHR43537">
    <property type="entry name" value="TRANSCRIPTIONAL REGULATOR, GNTR FAMILY"/>
    <property type="match status" value="1"/>
</dbReference>
<evidence type="ECO:0000256" key="1">
    <source>
        <dbReference type="ARBA" id="ARBA00023015"/>
    </source>
</evidence>
<reference evidence="5 6" key="1">
    <citation type="journal article" date="2019" name="Emerg. Microbes Infect.">
        <title>Comprehensive subspecies identification of 175 nontuberculous mycobacteria species based on 7547 genomic profiles.</title>
        <authorList>
            <person name="Matsumoto Y."/>
            <person name="Kinjo T."/>
            <person name="Motooka D."/>
            <person name="Nabeya D."/>
            <person name="Jung N."/>
            <person name="Uechi K."/>
            <person name="Horii T."/>
            <person name="Iida T."/>
            <person name="Fujita J."/>
            <person name="Nakamura S."/>
        </authorList>
    </citation>
    <scope>NUCLEOTIDE SEQUENCE [LARGE SCALE GENOMIC DNA]</scope>
    <source>
        <strain evidence="5 6">JCM 6367</strain>
    </source>
</reference>
<dbReference type="PROSITE" id="PS50949">
    <property type="entry name" value="HTH_GNTR"/>
    <property type="match status" value="1"/>
</dbReference>
<proteinExistence type="predicted"/>
<dbReference type="Pfam" id="PF00392">
    <property type="entry name" value="GntR"/>
    <property type="match status" value="1"/>
</dbReference>
<evidence type="ECO:0000256" key="3">
    <source>
        <dbReference type="ARBA" id="ARBA00023163"/>
    </source>
</evidence>
<dbReference type="PRINTS" id="PR00035">
    <property type="entry name" value="HTHGNTR"/>
</dbReference>
<dbReference type="AlphaFoldDB" id="A0A7I7U3K2"/>
<dbReference type="SUPFAM" id="SSF48008">
    <property type="entry name" value="GntR ligand-binding domain-like"/>
    <property type="match status" value="1"/>
</dbReference>
<dbReference type="InterPro" id="IPR011711">
    <property type="entry name" value="GntR_C"/>
</dbReference>
<dbReference type="Proteomes" id="UP000466554">
    <property type="component" value="Chromosome"/>
</dbReference>
<organism evidence="5 6">
    <name type="scientific">Mycolicibacterium parafortuitum</name>
    <name type="common">Mycobacterium parafortuitum</name>
    <dbReference type="NCBI Taxonomy" id="39692"/>
    <lineage>
        <taxon>Bacteria</taxon>
        <taxon>Bacillati</taxon>
        <taxon>Actinomycetota</taxon>
        <taxon>Actinomycetes</taxon>
        <taxon>Mycobacteriales</taxon>
        <taxon>Mycobacteriaceae</taxon>
        <taxon>Mycolicibacterium</taxon>
    </lineage>
</organism>
<dbReference type="SUPFAM" id="SSF46785">
    <property type="entry name" value="Winged helix' DNA-binding domain"/>
    <property type="match status" value="1"/>
</dbReference>
<dbReference type="CDD" id="cd07377">
    <property type="entry name" value="WHTH_GntR"/>
    <property type="match status" value="1"/>
</dbReference>